<dbReference type="PANTHER" id="PTHR23507">
    <property type="entry name" value="ZGC:174356"/>
    <property type="match status" value="1"/>
</dbReference>
<protein>
    <submittedName>
        <fullName evidence="9">MFS domain-containing protein</fullName>
    </submittedName>
</protein>
<keyword evidence="3 5" id="KW-1133">Transmembrane helix</keyword>
<dbReference type="eggNOG" id="KOG2816">
    <property type="taxonomic scope" value="Eukaryota"/>
</dbReference>
<dbReference type="OMA" id="YYLKFRF"/>
<feature type="domain" description="Major facilitator superfamily (MFS) profile" evidence="6">
    <location>
        <begin position="42"/>
        <end position="436"/>
    </location>
</feature>
<dbReference type="RefSeq" id="XP_020305125.1">
    <property type="nucleotide sequence ID" value="XM_020451119.1"/>
</dbReference>
<evidence type="ECO:0000256" key="4">
    <source>
        <dbReference type="ARBA" id="ARBA00023136"/>
    </source>
</evidence>
<dbReference type="EMBL" id="JH712387">
    <property type="protein sequence ID" value="EJD74190.1"/>
    <property type="molecule type" value="Genomic_DNA"/>
</dbReference>
<accession>A0A1I7W1P9</accession>
<name>A0A1I7W1P9_LOALO</name>
<dbReference type="Gene3D" id="1.20.1250.20">
    <property type="entry name" value="MFS general substrate transporter like domains"/>
    <property type="match status" value="1"/>
</dbReference>
<feature type="transmembrane region" description="Helical" evidence="5">
    <location>
        <begin position="297"/>
        <end position="317"/>
    </location>
</feature>
<feature type="transmembrane region" description="Helical" evidence="5">
    <location>
        <begin position="21"/>
        <end position="41"/>
    </location>
</feature>
<feature type="transmembrane region" description="Helical" evidence="5">
    <location>
        <begin position="387"/>
        <end position="410"/>
    </location>
</feature>
<reference evidence="7 8" key="1">
    <citation type="submission" date="2012-04" db="EMBL/GenBank/DDBJ databases">
        <title>The Genome Sequence of Loa loa.</title>
        <authorList>
            <consortium name="The Broad Institute Genome Sequencing Platform"/>
            <consortium name="Broad Institute Genome Sequencing Center for Infectious Disease"/>
            <person name="Nutman T.B."/>
            <person name="Fink D.L."/>
            <person name="Russ C."/>
            <person name="Young S."/>
            <person name="Zeng Q."/>
            <person name="Gargeya S."/>
            <person name="Alvarado L."/>
            <person name="Berlin A."/>
            <person name="Chapman S.B."/>
            <person name="Chen Z."/>
            <person name="Freedman E."/>
            <person name="Gellesch M."/>
            <person name="Goldberg J."/>
            <person name="Griggs A."/>
            <person name="Gujja S."/>
            <person name="Heilman E.R."/>
            <person name="Heiman D."/>
            <person name="Howarth C."/>
            <person name="Mehta T."/>
            <person name="Neiman D."/>
            <person name="Pearson M."/>
            <person name="Roberts A."/>
            <person name="Saif S."/>
            <person name="Shea T."/>
            <person name="Shenoy N."/>
            <person name="Sisk P."/>
            <person name="Stolte C."/>
            <person name="Sykes S."/>
            <person name="White J."/>
            <person name="Yandava C."/>
            <person name="Haas B."/>
            <person name="Henn M.R."/>
            <person name="Nusbaum C."/>
            <person name="Birren B."/>
        </authorList>
    </citation>
    <scope>NUCLEOTIDE SEQUENCE [LARGE SCALE GENOMIC DNA]</scope>
</reference>
<dbReference type="PROSITE" id="PS50850">
    <property type="entry name" value="MFS"/>
    <property type="match status" value="1"/>
</dbReference>
<evidence type="ECO:0000256" key="3">
    <source>
        <dbReference type="ARBA" id="ARBA00022989"/>
    </source>
</evidence>
<feature type="transmembrane region" description="Helical" evidence="5">
    <location>
        <begin position="139"/>
        <end position="166"/>
    </location>
</feature>
<dbReference type="KEGG" id="loa:LOAG_18459"/>
<evidence type="ECO:0000259" key="6">
    <source>
        <dbReference type="PROSITE" id="PS50850"/>
    </source>
</evidence>
<dbReference type="GO" id="GO:0022857">
    <property type="term" value="F:transmembrane transporter activity"/>
    <property type="evidence" value="ECO:0007669"/>
    <property type="project" value="InterPro"/>
</dbReference>
<feature type="transmembrane region" description="Helical" evidence="5">
    <location>
        <begin position="416"/>
        <end position="435"/>
    </location>
</feature>
<dbReference type="InParanoid" id="A0A1I7W1P9"/>
<keyword evidence="4 5" id="KW-0472">Membrane</keyword>
<dbReference type="InterPro" id="IPR020846">
    <property type="entry name" value="MFS_dom"/>
</dbReference>
<feature type="transmembrane region" description="Helical" evidence="5">
    <location>
        <begin position="77"/>
        <end position="100"/>
    </location>
</feature>
<gene>
    <name evidence="7 9" type="ORF">LOAG_18459</name>
</gene>
<dbReference type="FunCoup" id="A0A1I7W1P9">
    <property type="interactions" value="27"/>
</dbReference>
<organism evidence="8 9">
    <name type="scientific">Loa loa</name>
    <name type="common">Eye worm</name>
    <name type="synonym">Filaria loa</name>
    <dbReference type="NCBI Taxonomy" id="7209"/>
    <lineage>
        <taxon>Eukaryota</taxon>
        <taxon>Metazoa</taxon>
        <taxon>Ecdysozoa</taxon>
        <taxon>Nematoda</taxon>
        <taxon>Chromadorea</taxon>
        <taxon>Rhabditida</taxon>
        <taxon>Spirurina</taxon>
        <taxon>Spiruromorpha</taxon>
        <taxon>Filarioidea</taxon>
        <taxon>Onchocercidae</taxon>
        <taxon>Loa</taxon>
    </lineage>
</organism>
<feature type="transmembrane region" description="Helical" evidence="5">
    <location>
        <begin position="112"/>
        <end position="133"/>
    </location>
</feature>
<evidence type="ECO:0000313" key="8">
    <source>
        <dbReference type="Proteomes" id="UP000095285"/>
    </source>
</evidence>
<comment type="subcellular location">
    <subcellularLocation>
        <location evidence="1">Membrane</location>
        <topology evidence="1">Multi-pass membrane protein</topology>
    </subcellularLocation>
</comment>
<dbReference type="SUPFAM" id="SSF103473">
    <property type="entry name" value="MFS general substrate transporter"/>
    <property type="match status" value="1"/>
</dbReference>
<evidence type="ECO:0000313" key="7">
    <source>
        <dbReference type="EMBL" id="EJD74190.1"/>
    </source>
</evidence>
<evidence type="ECO:0000256" key="2">
    <source>
        <dbReference type="ARBA" id="ARBA00022692"/>
    </source>
</evidence>
<dbReference type="Pfam" id="PF07690">
    <property type="entry name" value="MFS_1"/>
    <property type="match status" value="1"/>
</dbReference>
<feature type="transmembrane region" description="Helical" evidence="5">
    <location>
        <begin position="208"/>
        <end position="228"/>
    </location>
</feature>
<dbReference type="Proteomes" id="UP000095285">
    <property type="component" value="Unassembled WGS sequence"/>
</dbReference>
<dbReference type="AlphaFoldDB" id="A0A1I7W1P9"/>
<evidence type="ECO:0000256" key="5">
    <source>
        <dbReference type="SAM" id="Phobius"/>
    </source>
</evidence>
<keyword evidence="2 5" id="KW-0812">Transmembrane</keyword>
<feature type="transmembrane region" description="Helical" evidence="5">
    <location>
        <begin position="259"/>
        <end position="277"/>
    </location>
</feature>
<dbReference type="PANTHER" id="PTHR23507:SF27">
    <property type="entry name" value="SOLUTE CARRIER FAMILY RELATED"/>
    <property type="match status" value="1"/>
</dbReference>
<feature type="transmembrane region" description="Helical" evidence="5">
    <location>
        <begin position="178"/>
        <end position="202"/>
    </location>
</feature>
<dbReference type="GeneID" id="9943786"/>
<accession>A0A1S0UEV0</accession>
<keyword evidence="8" id="KW-1185">Reference proteome</keyword>
<proteinExistence type="predicted"/>
<dbReference type="OrthoDB" id="419734at2759"/>
<sequence length="436" mass="48475">METGTADTAVYGVKFLFWKTLGINVPLCLYSITCFMFHPIFQSLVYQKACLQYGDSIGISVNCSHPSISSNTELQAIANWILLLSSVAICSLGFFTSAMIGRLGDTKSRKAALVIPFSGLVLEGVSLVVQSFYMELSVYWLIASEVLFAAFGGYMSIFSSFFAYATDSICYYPPKCRSLVIAVLEGVIGFGGTIGYLCSFLLKLWGFSGLFIALLVVYIICLVAIFFLPSVNNNSIETEYKDDLFGFNLFKFLWQQERIGIFIALIAAFAVSFFTFIGSTHISFYYLKFRFGWDAGLYGFLKGPTQGLAMLNVLFVYPLLRTYNFTDRTLSLIGVISRALGRLWLAVTWSTPSTFLLVFFDSFSRFAASGMRAISANMIPTRNHGSMFTLFAVTEAFSNLIAAIIFHTLFPLSLNFLPQLPFYILAVAMLIPTVIL</sequence>
<dbReference type="InterPro" id="IPR036259">
    <property type="entry name" value="MFS_trans_sf"/>
</dbReference>
<evidence type="ECO:0000256" key="1">
    <source>
        <dbReference type="ARBA" id="ARBA00004141"/>
    </source>
</evidence>
<dbReference type="WBParaSite" id="EN70_869">
    <property type="protein sequence ID" value="EN70_869"/>
    <property type="gene ID" value="EN70_869"/>
</dbReference>
<dbReference type="GO" id="GO:0016020">
    <property type="term" value="C:membrane"/>
    <property type="evidence" value="ECO:0007669"/>
    <property type="project" value="UniProtKB-SubCell"/>
</dbReference>
<evidence type="ECO:0000313" key="9">
    <source>
        <dbReference type="WBParaSite" id="EN70_869"/>
    </source>
</evidence>
<dbReference type="InterPro" id="IPR011701">
    <property type="entry name" value="MFS"/>
</dbReference>
<reference evidence="9" key="2">
    <citation type="submission" date="2016-11" db="UniProtKB">
        <authorList>
            <consortium name="WormBaseParasite"/>
        </authorList>
    </citation>
    <scope>IDENTIFICATION</scope>
</reference>
<dbReference type="CTD" id="9943786"/>